<dbReference type="RefSeq" id="WP_091427305.1">
    <property type="nucleotide sequence ID" value="NZ_FOJB01000001.1"/>
</dbReference>
<dbReference type="InterPro" id="IPR000182">
    <property type="entry name" value="GNAT_dom"/>
</dbReference>
<proteinExistence type="predicted"/>
<dbReference type="Gene3D" id="3.40.630.30">
    <property type="match status" value="1"/>
</dbReference>
<dbReference type="PROSITE" id="PS51186">
    <property type="entry name" value="GNAT"/>
    <property type="match status" value="1"/>
</dbReference>
<dbReference type="InterPro" id="IPR016181">
    <property type="entry name" value="Acyl_CoA_acyltransferase"/>
</dbReference>
<dbReference type="InterPro" id="IPR050832">
    <property type="entry name" value="Bact_Acetyltransf"/>
</dbReference>
<evidence type="ECO:0000313" key="4">
    <source>
        <dbReference type="EMBL" id="SEV88335.1"/>
    </source>
</evidence>
<name>A0A1I0MJ33_9RHOB</name>
<evidence type="ECO:0000313" key="5">
    <source>
        <dbReference type="Proteomes" id="UP000199650"/>
    </source>
</evidence>
<dbReference type="STRING" id="1173584.SAMN05444851_0078"/>
<dbReference type="EMBL" id="FOJB01000001">
    <property type="protein sequence ID" value="SEV88335.1"/>
    <property type="molecule type" value="Genomic_DNA"/>
</dbReference>
<keyword evidence="1 4" id="KW-0808">Transferase</keyword>
<dbReference type="GO" id="GO:0016747">
    <property type="term" value="F:acyltransferase activity, transferring groups other than amino-acyl groups"/>
    <property type="evidence" value="ECO:0007669"/>
    <property type="project" value="InterPro"/>
</dbReference>
<evidence type="ECO:0000256" key="1">
    <source>
        <dbReference type="ARBA" id="ARBA00022679"/>
    </source>
</evidence>
<feature type="domain" description="N-acetyltransferase" evidence="3">
    <location>
        <begin position="3"/>
        <end position="150"/>
    </location>
</feature>
<accession>A0A1I0MJ33</accession>
<evidence type="ECO:0000256" key="2">
    <source>
        <dbReference type="ARBA" id="ARBA00023315"/>
    </source>
</evidence>
<protein>
    <submittedName>
        <fullName evidence="4">Putative acetyltransferase</fullName>
    </submittedName>
</protein>
<dbReference type="Proteomes" id="UP000199650">
    <property type="component" value="Unassembled WGS sequence"/>
</dbReference>
<keyword evidence="2" id="KW-0012">Acyltransferase</keyword>
<keyword evidence="5" id="KW-1185">Reference proteome</keyword>
<dbReference type="PANTHER" id="PTHR43877:SF5">
    <property type="entry name" value="BLL8307 PROTEIN"/>
    <property type="match status" value="1"/>
</dbReference>
<dbReference type="CDD" id="cd04301">
    <property type="entry name" value="NAT_SF"/>
    <property type="match status" value="1"/>
</dbReference>
<dbReference type="OrthoDB" id="9803233at2"/>
<dbReference type="Pfam" id="PF00583">
    <property type="entry name" value="Acetyltransf_1"/>
    <property type="match status" value="1"/>
</dbReference>
<dbReference type="AlphaFoldDB" id="A0A1I0MJ33"/>
<gene>
    <name evidence="4" type="ORF">SAMN05444851_0078</name>
</gene>
<reference evidence="4 5" key="1">
    <citation type="submission" date="2016-10" db="EMBL/GenBank/DDBJ databases">
        <authorList>
            <person name="de Groot N.N."/>
        </authorList>
    </citation>
    <scope>NUCLEOTIDE SEQUENCE [LARGE SCALE GENOMIC DNA]</scope>
    <source>
        <strain evidence="4 5">DSM 29439</strain>
    </source>
</reference>
<dbReference type="SUPFAM" id="SSF55729">
    <property type="entry name" value="Acyl-CoA N-acyltransferases (Nat)"/>
    <property type="match status" value="1"/>
</dbReference>
<sequence length="150" mass="16236">MTIDVTPGDPRDPGVAALLRQSHALMEELFPPEDNFYLDIDDLCVPEISFFVAREEGRVLGTGALADKGSYGEVKSMFVATEARGKGVGEALLARIEETARQKGLAALKLETGNVLHAAHRLYQRAGFSICGPFGGYPEAYSSIFMEKAL</sequence>
<dbReference type="PANTHER" id="PTHR43877">
    <property type="entry name" value="AMINOALKYLPHOSPHONATE N-ACETYLTRANSFERASE-RELATED-RELATED"/>
    <property type="match status" value="1"/>
</dbReference>
<evidence type="ECO:0000259" key="3">
    <source>
        <dbReference type="PROSITE" id="PS51186"/>
    </source>
</evidence>
<organism evidence="4 5">
    <name type="scientific">Aliiroseovarius sediminilitoris</name>
    <dbReference type="NCBI Taxonomy" id="1173584"/>
    <lineage>
        <taxon>Bacteria</taxon>
        <taxon>Pseudomonadati</taxon>
        <taxon>Pseudomonadota</taxon>
        <taxon>Alphaproteobacteria</taxon>
        <taxon>Rhodobacterales</taxon>
        <taxon>Paracoccaceae</taxon>
        <taxon>Aliiroseovarius</taxon>
    </lineage>
</organism>